<feature type="region of interest" description="Disordered" evidence="2">
    <location>
        <begin position="221"/>
        <end position="259"/>
    </location>
</feature>
<evidence type="ECO:0000256" key="2">
    <source>
        <dbReference type="SAM" id="MobiDB-lite"/>
    </source>
</evidence>
<name>A0ABR1FV91_AURAN</name>
<evidence type="ECO:0000256" key="1">
    <source>
        <dbReference type="PROSITE-ProRule" id="PRU00529"/>
    </source>
</evidence>
<dbReference type="EMBL" id="JBBJCI010000224">
    <property type="protein sequence ID" value="KAK7239263.1"/>
    <property type="molecule type" value="Genomic_DNA"/>
</dbReference>
<evidence type="ECO:0000313" key="4">
    <source>
        <dbReference type="EMBL" id="KAK7239263.1"/>
    </source>
</evidence>
<dbReference type="SMART" id="SM00981">
    <property type="entry name" value="THUMP"/>
    <property type="match status" value="1"/>
</dbReference>
<dbReference type="Pfam" id="PF02926">
    <property type="entry name" value="THUMP"/>
    <property type="match status" value="1"/>
</dbReference>
<sequence length="343" mass="35712">MDLFRKIFGRKKTATTAAPAPAPEKKRAAAEAAPAPAPKKPKKDNTNVLRRVNQLRDLRGRQALLFTCPTRQERKAASEAFELLQEMQRERRAPRRSPGGGGAAPGGSLADALAAEAASSRKGAKIVLHDLGSQGLLYATVDKRVDVVRLATLLAEDAAGAPTSAAAGSKFMVRVMPLQTVGFADLAACVEGAAPLISEAFGGLGAPAGATLLEAEEARRAAGGAAPAGDADDDDDPVAKAAKKAADEAPADPGTAPPRSYAIQLKRRNADSFPKDIAIRALAKLVPPHHPVDLKTPDVTILVEVYKSLCGVAVVEGYAKHKGFNLHACAGKQAAPVPKKKKT</sequence>
<feature type="region of interest" description="Disordered" evidence="2">
    <location>
        <begin position="87"/>
        <end position="108"/>
    </location>
</feature>
<dbReference type="PANTHER" id="PTHR13452">
    <property type="entry name" value="THUMP DOMAIN CONTAINING PROTEIN 1-RELATED"/>
    <property type="match status" value="1"/>
</dbReference>
<accession>A0ABR1FV91</accession>
<gene>
    <name evidence="4" type="ORF">SO694_00025222</name>
</gene>
<proteinExistence type="predicted"/>
<reference evidence="4 5" key="1">
    <citation type="submission" date="2024-03" db="EMBL/GenBank/DDBJ databases">
        <title>Aureococcus anophagefferens CCMP1851 and Kratosvirus quantuckense: Draft genome of a second virus-susceptible host strain in the model system.</title>
        <authorList>
            <person name="Chase E."/>
            <person name="Truchon A.R."/>
            <person name="Schepens W."/>
            <person name="Wilhelm S.W."/>
        </authorList>
    </citation>
    <scope>NUCLEOTIDE SEQUENCE [LARGE SCALE GENOMIC DNA]</scope>
    <source>
        <strain evidence="4 5">CCMP1851</strain>
    </source>
</reference>
<evidence type="ECO:0000259" key="3">
    <source>
        <dbReference type="PROSITE" id="PS51165"/>
    </source>
</evidence>
<dbReference type="InterPro" id="IPR040183">
    <property type="entry name" value="THUMPD1-like"/>
</dbReference>
<dbReference type="InterPro" id="IPR004114">
    <property type="entry name" value="THUMP_dom"/>
</dbReference>
<dbReference type="CDD" id="cd11717">
    <property type="entry name" value="THUMP_THUMPD1_like"/>
    <property type="match status" value="1"/>
</dbReference>
<feature type="domain" description="THUMP" evidence="3">
    <location>
        <begin position="210"/>
        <end position="316"/>
    </location>
</feature>
<evidence type="ECO:0000313" key="5">
    <source>
        <dbReference type="Proteomes" id="UP001363151"/>
    </source>
</evidence>
<dbReference type="Proteomes" id="UP001363151">
    <property type="component" value="Unassembled WGS sequence"/>
</dbReference>
<keyword evidence="5" id="KW-1185">Reference proteome</keyword>
<feature type="region of interest" description="Disordered" evidence="2">
    <location>
        <begin position="1"/>
        <end position="48"/>
    </location>
</feature>
<organism evidence="4 5">
    <name type="scientific">Aureococcus anophagefferens</name>
    <name type="common">Harmful bloom alga</name>
    <dbReference type="NCBI Taxonomy" id="44056"/>
    <lineage>
        <taxon>Eukaryota</taxon>
        <taxon>Sar</taxon>
        <taxon>Stramenopiles</taxon>
        <taxon>Ochrophyta</taxon>
        <taxon>Pelagophyceae</taxon>
        <taxon>Pelagomonadales</taxon>
        <taxon>Pelagomonadaceae</taxon>
        <taxon>Aureococcus</taxon>
    </lineage>
</organism>
<protein>
    <recommendedName>
        <fullName evidence="3">THUMP domain-containing protein</fullName>
    </recommendedName>
</protein>
<dbReference type="PANTHER" id="PTHR13452:SF10">
    <property type="entry name" value="THUMP DOMAIN-CONTAINING PROTEIN 1"/>
    <property type="match status" value="1"/>
</dbReference>
<dbReference type="PROSITE" id="PS51165">
    <property type="entry name" value="THUMP"/>
    <property type="match status" value="1"/>
</dbReference>
<comment type="caution">
    <text evidence="4">The sequence shown here is derived from an EMBL/GenBank/DDBJ whole genome shotgun (WGS) entry which is preliminary data.</text>
</comment>
<dbReference type="Gene3D" id="3.30.2300.10">
    <property type="entry name" value="THUMP superfamily"/>
    <property type="match status" value="1"/>
</dbReference>
<keyword evidence="1" id="KW-0694">RNA-binding</keyword>
<dbReference type="SUPFAM" id="SSF143437">
    <property type="entry name" value="THUMP domain-like"/>
    <property type="match status" value="1"/>
</dbReference>